<accession>A0A3E0U3Z4</accession>
<comment type="pathway">
    <text evidence="5 21">Amino-acid biosynthesis; L-leucine biosynthesis; L-leucine from 3-methyl-2-oxobutanoate: step 4/4.</text>
</comment>
<evidence type="ECO:0000256" key="18">
    <source>
        <dbReference type="ARBA" id="ARBA00054027"/>
    </source>
</evidence>
<dbReference type="UniPathway" id="UPA00049">
    <property type="reaction ID" value="UER00062"/>
</dbReference>
<evidence type="ECO:0000256" key="7">
    <source>
        <dbReference type="ARBA" id="ARBA00022576"/>
    </source>
</evidence>
<dbReference type="NCBIfam" id="TIGR01122">
    <property type="entry name" value="ilvE_I"/>
    <property type="match status" value="1"/>
</dbReference>
<dbReference type="InterPro" id="IPR018300">
    <property type="entry name" value="Aminotrans_IV_CS"/>
</dbReference>
<dbReference type="Gene3D" id="3.30.470.10">
    <property type="match status" value="1"/>
</dbReference>
<comment type="catalytic activity">
    <reaction evidence="16 21">
        <text>L-leucine + 2-oxoglutarate = 4-methyl-2-oxopentanoate + L-glutamate</text>
        <dbReference type="Rhea" id="RHEA:18321"/>
        <dbReference type="ChEBI" id="CHEBI:16810"/>
        <dbReference type="ChEBI" id="CHEBI:17865"/>
        <dbReference type="ChEBI" id="CHEBI:29985"/>
        <dbReference type="ChEBI" id="CHEBI:57427"/>
        <dbReference type="EC" id="2.6.1.42"/>
    </reaction>
</comment>
<comment type="catalytic activity">
    <reaction evidence="14 21">
        <text>L-valine + 2-oxoglutarate = 3-methyl-2-oxobutanoate + L-glutamate</text>
        <dbReference type="Rhea" id="RHEA:24813"/>
        <dbReference type="ChEBI" id="CHEBI:11851"/>
        <dbReference type="ChEBI" id="CHEBI:16810"/>
        <dbReference type="ChEBI" id="CHEBI:29985"/>
        <dbReference type="ChEBI" id="CHEBI:57762"/>
        <dbReference type="EC" id="2.6.1.42"/>
    </reaction>
</comment>
<comment type="pathway">
    <text evidence="13">Cofactor biosynthesis; tetrahydrofolate biosynthesis; 4-aminobenzoate from chorismate: step 2/2.</text>
</comment>
<comment type="pathway">
    <text evidence="4 21">Amino-acid biosynthesis; L-valine biosynthesis; L-valine from pyruvate: step 4/4.</text>
</comment>
<evidence type="ECO:0000313" key="23">
    <source>
        <dbReference type="Proteomes" id="UP000256899"/>
    </source>
</evidence>
<evidence type="ECO:0000256" key="15">
    <source>
        <dbReference type="ARBA" id="ARBA00048798"/>
    </source>
</evidence>
<name>A0A3E0U3Z4_9GAMM</name>
<dbReference type="Gene3D" id="3.20.10.10">
    <property type="entry name" value="D-amino Acid Aminotransferase, subunit A, domain 2"/>
    <property type="match status" value="1"/>
</dbReference>
<keyword evidence="12 21" id="KW-0100">Branched-chain amino acid biosynthesis</keyword>
<dbReference type="PROSITE" id="PS00770">
    <property type="entry name" value="AA_TRANSFER_CLASS_4"/>
    <property type="match status" value="1"/>
</dbReference>
<evidence type="ECO:0000256" key="4">
    <source>
        <dbReference type="ARBA" id="ARBA00004931"/>
    </source>
</evidence>
<evidence type="ECO:0000256" key="14">
    <source>
        <dbReference type="ARBA" id="ARBA00048212"/>
    </source>
</evidence>
<keyword evidence="23" id="KW-1185">Reference proteome</keyword>
<dbReference type="EC" id="2.6.1.42" evidence="21"/>
<evidence type="ECO:0000256" key="6">
    <source>
        <dbReference type="ARBA" id="ARBA00009320"/>
    </source>
</evidence>
<comment type="catalytic activity">
    <reaction evidence="15 21">
        <text>L-isoleucine + 2-oxoglutarate = (S)-3-methyl-2-oxopentanoate + L-glutamate</text>
        <dbReference type="Rhea" id="RHEA:24801"/>
        <dbReference type="ChEBI" id="CHEBI:16810"/>
        <dbReference type="ChEBI" id="CHEBI:29985"/>
        <dbReference type="ChEBI" id="CHEBI:35146"/>
        <dbReference type="ChEBI" id="CHEBI:58045"/>
        <dbReference type="EC" id="2.6.1.42"/>
    </reaction>
</comment>
<evidence type="ECO:0000256" key="5">
    <source>
        <dbReference type="ARBA" id="ARBA00005072"/>
    </source>
</evidence>
<evidence type="ECO:0000256" key="17">
    <source>
        <dbReference type="ARBA" id="ARBA00049529"/>
    </source>
</evidence>
<evidence type="ECO:0000256" key="13">
    <source>
        <dbReference type="ARBA" id="ARBA00035633"/>
    </source>
</evidence>
<evidence type="ECO:0000256" key="10">
    <source>
        <dbReference type="ARBA" id="ARBA00022898"/>
    </source>
</evidence>
<protein>
    <recommendedName>
        <fullName evidence="21">Branched-chain-amino-acid aminotransferase</fullName>
        <shortName evidence="21">BCAT</shortName>
        <ecNumber evidence="21">2.6.1.42</ecNumber>
    </recommendedName>
</protein>
<comment type="function">
    <text evidence="2 21">Acts on leucine, isoleucine and valine.</text>
</comment>
<dbReference type="GO" id="GO:0046656">
    <property type="term" value="P:folic acid biosynthetic process"/>
    <property type="evidence" value="ECO:0007669"/>
    <property type="project" value="UniProtKB-KW"/>
</dbReference>
<comment type="caution">
    <text evidence="22">The sequence shown here is derived from an EMBL/GenBank/DDBJ whole genome shotgun (WGS) entry which is preliminary data.</text>
</comment>
<evidence type="ECO:0000256" key="19">
    <source>
        <dbReference type="RuleBase" id="RU004106"/>
    </source>
</evidence>
<dbReference type="Proteomes" id="UP000256899">
    <property type="component" value="Unassembled WGS sequence"/>
</dbReference>
<comment type="cofactor">
    <cofactor evidence="1 20">
        <name>pyridoxal 5'-phosphate</name>
        <dbReference type="ChEBI" id="CHEBI:597326"/>
    </cofactor>
</comment>
<dbReference type="InterPro" id="IPR005785">
    <property type="entry name" value="B_amino_transI"/>
</dbReference>
<keyword evidence="7 21" id="KW-0032">Aminotransferase</keyword>
<dbReference type="InterPro" id="IPR043132">
    <property type="entry name" value="BCAT-like_C"/>
</dbReference>
<evidence type="ECO:0000256" key="20">
    <source>
        <dbReference type="RuleBase" id="RU004516"/>
    </source>
</evidence>
<dbReference type="GO" id="GO:0008696">
    <property type="term" value="F:4-amino-4-deoxychorismate lyase activity"/>
    <property type="evidence" value="ECO:0007669"/>
    <property type="project" value="UniProtKB-EC"/>
</dbReference>
<evidence type="ECO:0000256" key="2">
    <source>
        <dbReference type="ARBA" id="ARBA00003109"/>
    </source>
</evidence>
<dbReference type="GO" id="GO:0052656">
    <property type="term" value="F:L-isoleucine-2-oxoglutarate transaminase activity"/>
    <property type="evidence" value="ECO:0007669"/>
    <property type="project" value="RHEA"/>
</dbReference>
<dbReference type="GO" id="GO:0052655">
    <property type="term" value="F:L-valine-2-oxoglutarate transaminase activity"/>
    <property type="evidence" value="ECO:0007669"/>
    <property type="project" value="RHEA"/>
</dbReference>
<evidence type="ECO:0000256" key="12">
    <source>
        <dbReference type="ARBA" id="ARBA00023304"/>
    </source>
</evidence>
<dbReference type="GO" id="GO:0009098">
    <property type="term" value="P:L-leucine biosynthetic process"/>
    <property type="evidence" value="ECO:0007669"/>
    <property type="project" value="UniProtKB-UniPathway"/>
</dbReference>
<keyword evidence="10 20" id="KW-0663">Pyridoxal phosphate</keyword>
<gene>
    <name evidence="21" type="primary">ilvE</name>
    <name evidence="22" type="ORF">DXX94_11620</name>
</gene>
<dbReference type="RefSeq" id="WP_116016038.1">
    <property type="nucleotide sequence ID" value="NZ_QUOT01000001.1"/>
</dbReference>
<proteinExistence type="inferred from homology"/>
<dbReference type="Pfam" id="PF01063">
    <property type="entry name" value="Aminotran_4"/>
    <property type="match status" value="1"/>
</dbReference>
<keyword evidence="9 21" id="KW-0808">Transferase</keyword>
<evidence type="ECO:0000256" key="16">
    <source>
        <dbReference type="ARBA" id="ARBA00049229"/>
    </source>
</evidence>
<dbReference type="FunFam" id="3.20.10.10:FF:000002">
    <property type="entry name" value="D-alanine aminotransferase"/>
    <property type="match status" value="1"/>
</dbReference>
<dbReference type="PANTHER" id="PTHR42743:SF4">
    <property type="entry name" value="BRANCHED-CHAIN-AMINO-ACID AMINOTRANSFERASE-RELATED"/>
    <property type="match status" value="1"/>
</dbReference>
<evidence type="ECO:0000256" key="11">
    <source>
        <dbReference type="ARBA" id="ARBA00022909"/>
    </source>
</evidence>
<dbReference type="InterPro" id="IPR050571">
    <property type="entry name" value="Class-IV_PLP-Dep_Aminotrnsfr"/>
</dbReference>
<dbReference type="EMBL" id="QUOT01000001">
    <property type="protein sequence ID" value="REL31307.1"/>
    <property type="molecule type" value="Genomic_DNA"/>
</dbReference>
<reference evidence="23" key="1">
    <citation type="submission" date="2018-08" db="EMBL/GenBank/DDBJ databases">
        <title>Thalassotalea euphylliae genome.</title>
        <authorList>
            <person name="Summers S."/>
            <person name="Rice S.A."/>
            <person name="Freckelton M.L."/>
            <person name="Nedved B.T."/>
            <person name="Hadfield M.G."/>
        </authorList>
    </citation>
    <scope>NUCLEOTIDE SEQUENCE [LARGE SCALE GENOMIC DNA]</scope>
    <source>
        <strain evidence="23">H3</strain>
    </source>
</reference>
<dbReference type="UniPathway" id="UPA00048">
    <property type="reaction ID" value="UER00073"/>
</dbReference>
<dbReference type="GO" id="GO:0009097">
    <property type="term" value="P:isoleucine biosynthetic process"/>
    <property type="evidence" value="ECO:0007669"/>
    <property type="project" value="UniProtKB-UniPathway"/>
</dbReference>
<keyword evidence="11" id="KW-0289">Folate biosynthesis</keyword>
<organism evidence="22 23">
    <name type="scientific">Thalassotalea euphylliae</name>
    <dbReference type="NCBI Taxonomy" id="1655234"/>
    <lineage>
        <taxon>Bacteria</taxon>
        <taxon>Pseudomonadati</taxon>
        <taxon>Pseudomonadota</taxon>
        <taxon>Gammaproteobacteria</taxon>
        <taxon>Alteromonadales</taxon>
        <taxon>Colwelliaceae</taxon>
        <taxon>Thalassotalea</taxon>
    </lineage>
</organism>
<dbReference type="PANTHER" id="PTHR42743">
    <property type="entry name" value="AMINO-ACID AMINOTRANSFERASE"/>
    <property type="match status" value="1"/>
</dbReference>
<dbReference type="UniPathway" id="UPA00047">
    <property type="reaction ID" value="UER00058"/>
</dbReference>
<comment type="pathway">
    <text evidence="3 21">Amino-acid biosynthesis; L-isoleucine biosynthesis; L-isoleucine from 2-oxobutanoate: step 4/4.</text>
</comment>
<evidence type="ECO:0000256" key="8">
    <source>
        <dbReference type="ARBA" id="ARBA00022605"/>
    </source>
</evidence>
<evidence type="ECO:0000313" key="22">
    <source>
        <dbReference type="EMBL" id="REL31307.1"/>
    </source>
</evidence>
<dbReference type="AlphaFoldDB" id="A0A3E0U3Z4"/>
<evidence type="ECO:0000256" key="21">
    <source>
        <dbReference type="RuleBase" id="RU364094"/>
    </source>
</evidence>
<comment type="similarity">
    <text evidence="6 19">Belongs to the class-IV pyridoxal-phosphate-dependent aminotransferase family.</text>
</comment>
<dbReference type="InterPro" id="IPR001544">
    <property type="entry name" value="Aminotrans_IV"/>
</dbReference>
<dbReference type="GO" id="GO:0052654">
    <property type="term" value="F:L-leucine-2-oxoglutarate transaminase activity"/>
    <property type="evidence" value="ECO:0007669"/>
    <property type="project" value="RHEA"/>
</dbReference>
<dbReference type="NCBIfam" id="NF005146">
    <property type="entry name" value="PRK06606.1"/>
    <property type="match status" value="1"/>
</dbReference>
<keyword evidence="8 21" id="KW-0028">Amino-acid biosynthesis</keyword>
<comment type="function">
    <text evidence="18">Involved in the biosynthesis of p-aminobenzoate (PABA), a precursor of tetrahydrofolate. Converts 4-amino-4-deoxychorismate into 4-aminobenzoate (PABA) and pyruvate.</text>
</comment>
<evidence type="ECO:0000256" key="3">
    <source>
        <dbReference type="ARBA" id="ARBA00004824"/>
    </source>
</evidence>
<comment type="catalytic activity">
    <reaction evidence="17">
        <text>4-amino-4-deoxychorismate = 4-aminobenzoate + pyruvate + H(+)</text>
        <dbReference type="Rhea" id="RHEA:16201"/>
        <dbReference type="ChEBI" id="CHEBI:15361"/>
        <dbReference type="ChEBI" id="CHEBI:15378"/>
        <dbReference type="ChEBI" id="CHEBI:17836"/>
        <dbReference type="ChEBI" id="CHEBI:58406"/>
        <dbReference type="EC" id="4.1.3.38"/>
    </reaction>
</comment>
<dbReference type="GO" id="GO:0009099">
    <property type="term" value="P:L-valine biosynthetic process"/>
    <property type="evidence" value="ECO:0007669"/>
    <property type="project" value="UniProtKB-UniPathway"/>
</dbReference>
<dbReference type="InterPro" id="IPR043131">
    <property type="entry name" value="BCAT-like_N"/>
</dbReference>
<sequence>MPSTTKSIPETKPISSPHHEWVFLNGEYVPSGNASVPITTQAFNYGTAVFEGIRGYVGKHNNELNIFRLNDHIERLLSSAKILSLNNLPTAEELEKSILSLLKRNGAMTDCYIRPIAYKQHLLPGTNFGVKLSGQSSGLSINSLAMGAYTKTQGINCTISSWQRVSDNSIPARAKITGSYVNSALAMEAAQKNGFDDAIMLNAKGHVAEATTSNVFIVKDGKLITPSINDHILEGITRKSIIALARSHFGLPVEERSILPSELLSAQECFLTGTGVEVTPVIQIDHQKLKTNQKNSLTIRLKELYSKVVRGELSEFKKWLTPLY</sequence>
<dbReference type="SUPFAM" id="SSF56752">
    <property type="entry name" value="D-aminoacid aminotransferase-like PLP-dependent enzymes"/>
    <property type="match status" value="1"/>
</dbReference>
<evidence type="ECO:0000256" key="9">
    <source>
        <dbReference type="ARBA" id="ARBA00022679"/>
    </source>
</evidence>
<evidence type="ECO:0000256" key="1">
    <source>
        <dbReference type="ARBA" id="ARBA00001933"/>
    </source>
</evidence>
<dbReference type="InterPro" id="IPR036038">
    <property type="entry name" value="Aminotransferase-like"/>
</dbReference>